<dbReference type="SUPFAM" id="SSF48403">
    <property type="entry name" value="Ankyrin repeat"/>
    <property type="match status" value="1"/>
</dbReference>
<dbReference type="AlphaFoldDB" id="G0U235"/>
<organism evidence="3">
    <name type="scientific">Trypanosoma vivax (strain Y486)</name>
    <dbReference type="NCBI Taxonomy" id="1055687"/>
    <lineage>
        <taxon>Eukaryota</taxon>
        <taxon>Discoba</taxon>
        <taxon>Euglenozoa</taxon>
        <taxon>Kinetoplastea</taxon>
        <taxon>Metakinetoplastina</taxon>
        <taxon>Trypanosomatida</taxon>
        <taxon>Trypanosomatidae</taxon>
        <taxon>Trypanosoma</taxon>
        <taxon>Duttonella</taxon>
    </lineage>
</organism>
<feature type="transmembrane region" description="Helical" evidence="2">
    <location>
        <begin position="433"/>
        <end position="452"/>
    </location>
</feature>
<reference evidence="3" key="1">
    <citation type="journal article" date="2012" name="Proc. Natl. Acad. Sci. U.S.A.">
        <title>Antigenic diversity is generated by distinct evolutionary mechanisms in African trypanosome species.</title>
        <authorList>
            <person name="Jackson A.P."/>
            <person name="Berry A."/>
            <person name="Aslett M."/>
            <person name="Allison H.C."/>
            <person name="Burton P."/>
            <person name="Vavrova-Anderson J."/>
            <person name="Brown R."/>
            <person name="Browne H."/>
            <person name="Corton N."/>
            <person name="Hauser H."/>
            <person name="Gamble J."/>
            <person name="Gilderthorp R."/>
            <person name="Marcello L."/>
            <person name="McQuillan J."/>
            <person name="Otto T.D."/>
            <person name="Quail M.A."/>
            <person name="Sanders M.J."/>
            <person name="van Tonder A."/>
            <person name="Ginger M.L."/>
            <person name="Field M.C."/>
            <person name="Barry J.D."/>
            <person name="Hertz-Fowler C."/>
            <person name="Berriman M."/>
        </authorList>
    </citation>
    <scope>NUCLEOTIDE SEQUENCE</scope>
    <source>
        <strain evidence="3">Y486</strain>
    </source>
</reference>
<feature type="transmembrane region" description="Helical" evidence="2">
    <location>
        <begin position="708"/>
        <end position="734"/>
    </location>
</feature>
<feature type="transmembrane region" description="Helical" evidence="2">
    <location>
        <begin position="603"/>
        <end position="623"/>
    </location>
</feature>
<dbReference type="VEuPathDB" id="TriTrypDB:TvY486_0901610"/>
<feature type="transmembrane region" description="Helical" evidence="2">
    <location>
        <begin position="464"/>
        <end position="481"/>
    </location>
</feature>
<feature type="region of interest" description="Disordered" evidence="1">
    <location>
        <begin position="180"/>
        <end position="207"/>
    </location>
</feature>
<dbReference type="Gene3D" id="1.25.40.20">
    <property type="entry name" value="Ankyrin repeat-containing domain"/>
    <property type="match status" value="1"/>
</dbReference>
<evidence type="ECO:0000256" key="1">
    <source>
        <dbReference type="SAM" id="MobiDB-lite"/>
    </source>
</evidence>
<feature type="region of interest" description="Disordered" evidence="1">
    <location>
        <begin position="1"/>
        <end position="88"/>
    </location>
</feature>
<dbReference type="InterPro" id="IPR036770">
    <property type="entry name" value="Ankyrin_rpt-contain_sf"/>
</dbReference>
<proteinExistence type="predicted"/>
<name>G0U235_TRYVY</name>
<gene>
    <name evidence="3" type="ORF">TVY486_0901610</name>
</gene>
<accession>G0U235</accession>
<keyword evidence="2" id="KW-0812">Transmembrane</keyword>
<feature type="transmembrane region" description="Helical" evidence="2">
    <location>
        <begin position="555"/>
        <end position="574"/>
    </location>
</feature>
<feature type="transmembrane region" description="Helical" evidence="2">
    <location>
        <begin position="487"/>
        <end position="511"/>
    </location>
</feature>
<evidence type="ECO:0000313" key="3">
    <source>
        <dbReference type="EMBL" id="CCC50338.1"/>
    </source>
</evidence>
<evidence type="ECO:0000256" key="2">
    <source>
        <dbReference type="SAM" id="Phobius"/>
    </source>
</evidence>
<dbReference type="OMA" id="INCIGHA"/>
<dbReference type="EMBL" id="HE573025">
    <property type="protein sequence ID" value="CCC50338.1"/>
    <property type="molecule type" value="Genomic_DNA"/>
</dbReference>
<feature type="compositionally biased region" description="Polar residues" evidence="1">
    <location>
        <begin position="70"/>
        <end position="82"/>
    </location>
</feature>
<keyword evidence="2" id="KW-1133">Transmembrane helix</keyword>
<feature type="transmembrane region" description="Helical" evidence="2">
    <location>
        <begin position="794"/>
        <end position="820"/>
    </location>
</feature>
<feature type="compositionally biased region" description="Basic and acidic residues" evidence="1">
    <location>
        <begin position="41"/>
        <end position="51"/>
    </location>
</feature>
<sequence length="851" mass="97105">MAVGSLREARSTRSASTNKYYYSEEGEESSRNHRRRRRRRREESVESSERRERKKKGARKGSLDEKRKTPNLSTSMVSVRTNESARDGVTNCGGSLLNDARVHAKTSPTKLVQQQNSVIGSTAIDCCGDSEELEDVVPIEYAVEHFQSGLRDAILSNELNRFVRLLDKFNSRIGAKQDTLESSTLRQMEQHHSGSKRNISRKGETNGYSSAGSVSLLDSVIDTNRKTTIMHLVVQSGREDFVERCLYFGTAVHSFEDVEGATPLSLALCLHPHLVHDMFALGKDVDAERVNMYGQNLLHFAVAVRADTPEWSQRCNFVEDLLSRYPTMVEAVDVFGCTPLMLAEKLKKYYHSEYEYLTIINCIGHAQHLIGVRCTEPHSPLSEPIFSPKGERVAVRYIDTVDNEGRDEENPPTTQAPTAVRRYTFYMFIRCPYVRLLTIFALLLLHIFSYALQLAHARRERPTWAQWNFFFTVYNNVFSGWRSGALYMGMMHCLCCFATGILAAFAFFYVVHWLLCVKVLKLQAFGARSDEEHTFLVSSFGPTYPVFYKACERGMFFSLFVGALLGVYGGAKLYNISVEYIWPSHRSWALIEPIVEGLNTVNALYIFSICTFIIDWFVFMFVFDVMYQQSTLSIYLPHPSFVSFAALINKGESLSGKEVLQNIFHCRMKFFWIGLLGGWLILAAIWCVMVFTTGWYREQLEKWLVNTLWSGAPVVLSSCAIALECIIVCQEWTWPTLQLHPYLFIPGMPISSHHAWFLVATLLVEICLDFRPIQQYMGALTQLDPPVSRSSWGFALSLIPAVLGLVFLVCFILASSLWWLRCGECGRHIALDSKHMFTHYKMPEKRRKRRG</sequence>
<feature type="transmembrane region" description="Helical" evidence="2">
    <location>
        <begin position="670"/>
        <end position="696"/>
    </location>
</feature>
<protein>
    <submittedName>
        <fullName evidence="3">Uncharacterized protein</fullName>
    </submittedName>
</protein>
<keyword evidence="2" id="KW-0472">Membrane</keyword>